<evidence type="ECO:0000313" key="4">
    <source>
        <dbReference type="EMBL" id="PNV75147.1"/>
    </source>
</evidence>
<keyword evidence="5" id="KW-1185">Reference proteome</keyword>
<sequence length="1330" mass="144476">MNRISWNKTKSVFAVFVLSLIFNGCTRGLNNGFSSLAELLGISFLGKSYQYKNTESDLVTLPAGFGQNGPQGYLLINSLQNVDRYKDLMVIFSESMQQTSTNQNISLTYGTQKTPLPGPSSANGGPSGVELNWTSGTTLVINPLRTLLPNQTYTLTISSGALTTRGKALQAYSVSFTTEGSFDMKHSVLQGNASYALHGENDITLDPSADLYLNSKFVTAASGVSSIVLNRSGTSANYPICGGAATASCSDSLVSLNSLNLSQSNLPPSTGGNTYFYTITASSGKTYTQFFSFNYGALANADGSVQNVGGGILDQSQVLPLFAKLVQKYTQNAFRVKDANGNLLTFQDMLKGLPQLRKKKFYSDGQWNIGEACMRPGDAASGQTFNLDYFKNLEYISFFGSKPGSEGKGYCWLPTATSTTYPTSVPPTDSGGRTYKDWYDYGRYYTQAAHWTFKDPKAPAKGSGAVTTSCPSQLPDGWYDCTSCRNEYTASSCAGGTCSRGGTYTQTYCTGHKYVEYTAFTENPRNFNKYSAKIDAGSFVGYQQATYNPDVSCSPGRTTCISLDHYVTLDVYVTDIKVPGYVWDGSGTVKQVVATANLNTTQSSGSDSPGLALDLESRYVEVDLFITTRLENCLGLEFCYVPTGTLLFYNATARLNWVNGQYVGSEIQLQDATPRQFLSQSDFKTDSYGNISLSPRSSGFQTSDWSDHLTISDITYNGSNNSVLDQFLVWLLKIVAPSLMDNAANTAVQQVKAAVTSDMLRDVNRRVLPSVMNNSIISGFRDQGITMTLPDYLPPPLQNFPMTIRLNLSDDASVKNDGTNKGIASSLDIGITSNYTDPNGKGLRQQQGKTGMISTKDPSASFKQTYQFSQSSNNPGFLLSLHSDTITQAAFQLWQRRGLDVTVDQNFINTMQSITGSGDPLYQFVTNISRVSNLLSVIAPDRTVSTLNGVDSSGNPLPGVASYDTVSFVLQPLLAPSLQFQPMTSAGVPSLLLSLPEMQIVLVAKKPASCSGLTGDELNRCNSDSRPNGSQNNLGAVRISLKAGIRFTFKTFSNPLNNPAYANLNALQGLISDPNSAVYTVEVLGGDTYNPYSLDPEALQEVMTPLVQTMIIPFINSVLKEIPLPPTVTFPKLRNSLQDLGCSLKSGSDSIQLFQLDTPQTDTPYYFGGIRLVGNAAQDPSSLLSQCSDSGTGYIYLQNKKSGYYLHVDGDGTMSNGKPLVQWYKNGGGNQLWWYDPETKRLHVKTDPNYCLDNRGNLNGGRLVVWQCNTGPNQQFLIGDGYIRNVSDTNSMLRVIASPSNWADGLSPGNPVFNTGWSYAETLKWSMINE</sequence>
<proteinExistence type="predicted"/>
<evidence type="ECO:0000256" key="2">
    <source>
        <dbReference type="SAM" id="MobiDB-lite"/>
    </source>
</evidence>
<dbReference type="InterPro" id="IPR032812">
    <property type="entry name" value="SbsA_Ig"/>
</dbReference>
<dbReference type="SUPFAM" id="SSF50370">
    <property type="entry name" value="Ricin B-like lectins"/>
    <property type="match status" value="1"/>
</dbReference>
<feature type="region of interest" description="Disordered" evidence="2">
    <location>
        <begin position="835"/>
        <end position="855"/>
    </location>
</feature>
<dbReference type="PROSITE" id="PS50231">
    <property type="entry name" value="RICIN_B_LECTIN"/>
    <property type="match status" value="1"/>
</dbReference>
<dbReference type="Proteomes" id="UP000094669">
    <property type="component" value="Unassembled WGS sequence"/>
</dbReference>
<reference evidence="4" key="1">
    <citation type="submission" date="2018-01" db="EMBL/GenBank/DDBJ databases">
        <title>Genomic characterization of Leptospira inadai serogroup Lyme isolated from captured rat in Brazil and comparative analysis with human reference strain.</title>
        <authorList>
            <person name="Moreno L.Z."/>
            <person name="Loureiro A.P."/>
            <person name="Miraglia F."/>
            <person name="Kremer F.S."/>
            <person name="Eslabao M.R."/>
            <person name="Dellagostin O.A."/>
            <person name="Lilenbaum W."/>
            <person name="Moreno A.M."/>
        </authorList>
    </citation>
    <scope>NUCLEOTIDE SEQUENCE [LARGE SCALE GENOMIC DNA]</scope>
    <source>
        <strain evidence="4">M34/99</strain>
    </source>
</reference>
<dbReference type="RefSeq" id="WP_010411695.1">
    <property type="nucleotide sequence ID" value="NZ_MCRM02000008.1"/>
</dbReference>
<dbReference type="InterPro" id="IPR035992">
    <property type="entry name" value="Ricin_B-like_lectins"/>
</dbReference>
<dbReference type="Gene3D" id="2.60.40.1220">
    <property type="match status" value="1"/>
</dbReference>
<comment type="caution">
    <text evidence="4">The sequence shown here is derived from an EMBL/GenBank/DDBJ whole genome shotgun (WGS) entry which is preliminary data.</text>
</comment>
<dbReference type="Pfam" id="PF00652">
    <property type="entry name" value="Ricin_B_lectin"/>
    <property type="match status" value="1"/>
</dbReference>
<dbReference type="SMART" id="SM00458">
    <property type="entry name" value="RICIN"/>
    <property type="match status" value="1"/>
</dbReference>
<gene>
    <name evidence="4" type="ORF">BES34_009630</name>
</gene>
<dbReference type="Gene3D" id="2.80.10.50">
    <property type="match status" value="2"/>
</dbReference>
<keyword evidence="1" id="KW-0732">Signal</keyword>
<dbReference type="EMBL" id="MCRM02000008">
    <property type="protein sequence ID" value="PNV75147.1"/>
    <property type="molecule type" value="Genomic_DNA"/>
</dbReference>
<feature type="compositionally biased region" description="Polar residues" evidence="2">
    <location>
        <begin position="844"/>
        <end position="855"/>
    </location>
</feature>
<accession>A0ABX4YIP7</accession>
<evidence type="ECO:0000256" key="1">
    <source>
        <dbReference type="ARBA" id="ARBA00022729"/>
    </source>
</evidence>
<protein>
    <recommendedName>
        <fullName evidence="3">Ricin B lectin domain-containing protein</fullName>
    </recommendedName>
</protein>
<evidence type="ECO:0000259" key="3">
    <source>
        <dbReference type="SMART" id="SM00458"/>
    </source>
</evidence>
<organism evidence="4 5">
    <name type="scientific">Leptospira inadai serovar Lyme</name>
    <dbReference type="NCBI Taxonomy" id="293084"/>
    <lineage>
        <taxon>Bacteria</taxon>
        <taxon>Pseudomonadati</taxon>
        <taxon>Spirochaetota</taxon>
        <taxon>Spirochaetia</taxon>
        <taxon>Leptospirales</taxon>
        <taxon>Leptospiraceae</taxon>
        <taxon>Leptospira</taxon>
    </lineage>
</organism>
<evidence type="ECO:0000313" key="5">
    <source>
        <dbReference type="Proteomes" id="UP000094669"/>
    </source>
</evidence>
<name>A0ABX4YIP7_9LEPT</name>
<dbReference type="Pfam" id="PF13205">
    <property type="entry name" value="Big_5"/>
    <property type="match status" value="1"/>
</dbReference>
<feature type="domain" description="Ricin B lectin" evidence="3">
    <location>
        <begin position="1192"/>
        <end position="1328"/>
    </location>
</feature>
<dbReference type="InterPro" id="IPR000772">
    <property type="entry name" value="Ricin_B_lectin"/>
</dbReference>
<dbReference type="InterPro" id="IPR014755">
    <property type="entry name" value="Cu-Rt/internalin_Ig-like"/>
</dbReference>